<feature type="compositionally biased region" description="Basic and acidic residues" evidence="1">
    <location>
        <begin position="1"/>
        <end position="33"/>
    </location>
</feature>
<keyword evidence="3" id="KW-1185">Reference proteome</keyword>
<accession>A0A5B7CZM3</accession>
<protein>
    <submittedName>
        <fullName evidence="2">Uncharacterized protein</fullName>
    </submittedName>
</protein>
<gene>
    <name evidence="2" type="ORF">E2C01_007678</name>
</gene>
<dbReference type="Proteomes" id="UP000324222">
    <property type="component" value="Unassembled WGS sequence"/>
</dbReference>
<comment type="caution">
    <text evidence="2">The sequence shown here is derived from an EMBL/GenBank/DDBJ whole genome shotgun (WGS) entry which is preliminary data.</text>
</comment>
<evidence type="ECO:0000313" key="3">
    <source>
        <dbReference type="Proteomes" id="UP000324222"/>
    </source>
</evidence>
<feature type="region of interest" description="Disordered" evidence="1">
    <location>
        <begin position="1"/>
        <end position="45"/>
    </location>
</feature>
<dbReference type="AlphaFoldDB" id="A0A5B7CZM3"/>
<proteinExistence type="predicted"/>
<sequence length="71" mass="8346">MEVRRGKVHRERDIIREVEEGRDARGEEKRGTTLDRVPCDGSQVQEEKGHKIPYLFFHVRHPSLSRRDAGH</sequence>
<reference evidence="2 3" key="1">
    <citation type="submission" date="2019-05" db="EMBL/GenBank/DDBJ databases">
        <title>Another draft genome of Portunus trituberculatus and its Hox gene families provides insights of decapod evolution.</title>
        <authorList>
            <person name="Jeong J.-H."/>
            <person name="Song I."/>
            <person name="Kim S."/>
            <person name="Choi T."/>
            <person name="Kim D."/>
            <person name="Ryu S."/>
            <person name="Kim W."/>
        </authorList>
    </citation>
    <scope>NUCLEOTIDE SEQUENCE [LARGE SCALE GENOMIC DNA]</scope>
    <source>
        <tissue evidence="2">Muscle</tissue>
    </source>
</reference>
<dbReference type="EMBL" id="VSRR010000387">
    <property type="protein sequence ID" value="MPC14900.1"/>
    <property type="molecule type" value="Genomic_DNA"/>
</dbReference>
<evidence type="ECO:0000256" key="1">
    <source>
        <dbReference type="SAM" id="MobiDB-lite"/>
    </source>
</evidence>
<name>A0A5B7CZM3_PORTR</name>
<evidence type="ECO:0000313" key="2">
    <source>
        <dbReference type="EMBL" id="MPC14900.1"/>
    </source>
</evidence>
<organism evidence="2 3">
    <name type="scientific">Portunus trituberculatus</name>
    <name type="common">Swimming crab</name>
    <name type="synonym">Neptunus trituberculatus</name>
    <dbReference type="NCBI Taxonomy" id="210409"/>
    <lineage>
        <taxon>Eukaryota</taxon>
        <taxon>Metazoa</taxon>
        <taxon>Ecdysozoa</taxon>
        <taxon>Arthropoda</taxon>
        <taxon>Crustacea</taxon>
        <taxon>Multicrustacea</taxon>
        <taxon>Malacostraca</taxon>
        <taxon>Eumalacostraca</taxon>
        <taxon>Eucarida</taxon>
        <taxon>Decapoda</taxon>
        <taxon>Pleocyemata</taxon>
        <taxon>Brachyura</taxon>
        <taxon>Eubrachyura</taxon>
        <taxon>Portunoidea</taxon>
        <taxon>Portunidae</taxon>
        <taxon>Portuninae</taxon>
        <taxon>Portunus</taxon>
    </lineage>
</organism>